<sequence length="99" mass="10369">MVKLANIALAIAAAIAGTEAAFTRACNAPYDVCGWILTNGVYGYDQATLQAAATAAGQSPTTSQLYNGLYGCRDNGTIIWKQLCTSGCQPPVTFNSFCH</sequence>
<evidence type="ECO:0000313" key="2">
    <source>
        <dbReference type="EMBL" id="KAK0705944.1"/>
    </source>
</evidence>
<accession>A0AA39ZYI6</accession>
<dbReference type="EMBL" id="JAUIRO010000007">
    <property type="protein sequence ID" value="KAK0705944.1"/>
    <property type="molecule type" value="Genomic_DNA"/>
</dbReference>
<dbReference type="GeneID" id="85318302"/>
<proteinExistence type="predicted"/>
<dbReference type="Proteomes" id="UP001172101">
    <property type="component" value="Unassembled WGS sequence"/>
</dbReference>
<dbReference type="AlphaFoldDB" id="A0AA39ZYI6"/>
<keyword evidence="1" id="KW-0732">Signal</keyword>
<comment type="caution">
    <text evidence="2">The sequence shown here is derived from an EMBL/GenBank/DDBJ whole genome shotgun (WGS) entry which is preliminary data.</text>
</comment>
<name>A0AA39ZYI6_9PEZI</name>
<reference evidence="2" key="1">
    <citation type="submission" date="2023-06" db="EMBL/GenBank/DDBJ databases">
        <title>Genome-scale phylogeny and comparative genomics of the fungal order Sordariales.</title>
        <authorList>
            <consortium name="Lawrence Berkeley National Laboratory"/>
            <person name="Hensen N."/>
            <person name="Bonometti L."/>
            <person name="Westerberg I."/>
            <person name="Brannstrom I.O."/>
            <person name="Guillou S."/>
            <person name="Cros-Aarteil S."/>
            <person name="Calhoun S."/>
            <person name="Haridas S."/>
            <person name="Kuo A."/>
            <person name="Mondo S."/>
            <person name="Pangilinan J."/>
            <person name="Riley R."/>
            <person name="LaButti K."/>
            <person name="Andreopoulos B."/>
            <person name="Lipzen A."/>
            <person name="Chen C."/>
            <person name="Yanf M."/>
            <person name="Daum C."/>
            <person name="Ng V."/>
            <person name="Clum A."/>
            <person name="Steindorff A."/>
            <person name="Ohm R."/>
            <person name="Martin F."/>
            <person name="Silar P."/>
            <person name="Natvig D."/>
            <person name="Lalanne C."/>
            <person name="Gautier V."/>
            <person name="Ament-velasquez S.L."/>
            <person name="Kruys A."/>
            <person name="Hutchinson M.I."/>
            <person name="Powell A.J."/>
            <person name="Barry K."/>
            <person name="Miller A.N."/>
            <person name="Grigoriev I.V."/>
            <person name="Debuchy R."/>
            <person name="Gladieux P."/>
            <person name="Thoren M.H."/>
            <person name="Johannesson H."/>
        </authorList>
    </citation>
    <scope>NUCLEOTIDE SEQUENCE</scope>
    <source>
        <strain evidence="2">SMH2392-1A</strain>
    </source>
</reference>
<protein>
    <submittedName>
        <fullName evidence="2">Uncharacterized protein</fullName>
    </submittedName>
</protein>
<feature type="chain" id="PRO_5041318501" evidence="1">
    <location>
        <begin position="21"/>
        <end position="99"/>
    </location>
</feature>
<evidence type="ECO:0000313" key="3">
    <source>
        <dbReference type="Proteomes" id="UP001172101"/>
    </source>
</evidence>
<dbReference type="RefSeq" id="XP_060291038.1">
    <property type="nucleotide sequence ID" value="XM_060435032.1"/>
</dbReference>
<gene>
    <name evidence="2" type="ORF">B0T26DRAFT_439324</name>
</gene>
<evidence type="ECO:0000256" key="1">
    <source>
        <dbReference type="SAM" id="SignalP"/>
    </source>
</evidence>
<feature type="signal peptide" evidence="1">
    <location>
        <begin position="1"/>
        <end position="20"/>
    </location>
</feature>
<organism evidence="2 3">
    <name type="scientific">Lasiosphaeria miniovina</name>
    <dbReference type="NCBI Taxonomy" id="1954250"/>
    <lineage>
        <taxon>Eukaryota</taxon>
        <taxon>Fungi</taxon>
        <taxon>Dikarya</taxon>
        <taxon>Ascomycota</taxon>
        <taxon>Pezizomycotina</taxon>
        <taxon>Sordariomycetes</taxon>
        <taxon>Sordariomycetidae</taxon>
        <taxon>Sordariales</taxon>
        <taxon>Lasiosphaeriaceae</taxon>
        <taxon>Lasiosphaeria</taxon>
    </lineage>
</organism>
<keyword evidence="3" id="KW-1185">Reference proteome</keyword>